<evidence type="ECO:0000313" key="2">
    <source>
        <dbReference type="EMBL" id="RLN08457.1"/>
    </source>
</evidence>
<feature type="region of interest" description="Disordered" evidence="1">
    <location>
        <begin position="1"/>
        <end position="22"/>
    </location>
</feature>
<dbReference type="Proteomes" id="UP000275267">
    <property type="component" value="Unassembled WGS sequence"/>
</dbReference>
<evidence type="ECO:0000256" key="1">
    <source>
        <dbReference type="SAM" id="MobiDB-lite"/>
    </source>
</evidence>
<sequence length="70" mass="8136">MAISEDESNSDSDNDSDDEDEEFMLELGKMSKRSRPIVTDMMKNLMKQDQEIKNKRSFSTTKMKKSNLLL</sequence>
<accession>A0A3L6RTY9</accession>
<gene>
    <name evidence="2" type="ORF">C2845_PM11G27130</name>
</gene>
<organism evidence="2 3">
    <name type="scientific">Panicum miliaceum</name>
    <name type="common">Proso millet</name>
    <name type="synonym">Broomcorn millet</name>
    <dbReference type="NCBI Taxonomy" id="4540"/>
    <lineage>
        <taxon>Eukaryota</taxon>
        <taxon>Viridiplantae</taxon>
        <taxon>Streptophyta</taxon>
        <taxon>Embryophyta</taxon>
        <taxon>Tracheophyta</taxon>
        <taxon>Spermatophyta</taxon>
        <taxon>Magnoliopsida</taxon>
        <taxon>Liliopsida</taxon>
        <taxon>Poales</taxon>
        <taxon>Poaceae</taxon>
        <taxon>PACMAD clade</taxon>
        <taxon>Panicoideae</taxon>
        <taxon>Panicodae</taxon>
        <taxon>Paniceae</taxon>
        <taxon>Panicinae</taxon>
        <taxon>Panicum</taxon>
        <taxon>Panicum sect. Panicum</taxon>
    </lineage>
</organism>
<feature type="region of interest" description="Disordered" evidence="1">
    <location>
        <begin position="49"/>
        <end position="70"/>
    </location>
</feature>
<dbReference type="AlphaFoldDB" id="A0A3L6RTY9"/>
<reference evidence="3" key="1">
    <citation type="journal article" date="2019" name="Nat. Commun.">
        <title>The genome of broomcorn millet.</title>
        <authorList>
            <person name="Zou C."/>
            <person name="Miki D."/>
            <person name="Li D."/>
            <person name="Tang Q."/>
            <person name="Xiao L."/>
            <person name="Rajput S."/>
            <person name="Deng P."/>
            <person name="Jia W."/>
            <person name="Huang R."/>
            <person name="Zhang M."/>
            <person name="Sun Y."/>
            <person name="Hu J."/>
            <person name="Fu X."/>
            <person name="Schnable P.S."/>
            <person name="Li F."/>
            <person name="Zhang H."/>
            <person name="Feng B."/>
            <person name="Zhu X."/>
            <person name="Liu R."/>
            <person name="Schnable J.C."/>
            <person name="Zhu J.-K."/>
            <person name="Zhang H."/>
        </authorList>
    </citation>
    <scope>NUCLEOTIDE SEQUENCE [LARGE SCALE GENOMIC DNA]</scope>
</reference>
<dbReference type="EMBL" id="PQIB02000007">
    <property type="protein sequence ID" value="RLN08457.1"/>
    <property type="molecule type" value="Genomic_DNA"/>
</dbReference>
<comment type="caution">
    <text evidence="2">The sequence shown here is derived from an EMBL/GenBank/DDBJ whole genome shotgun (WGS) entry which is preliminary data.</text>
</comment>
<name>A0A3L6RTY9_PANMI</name>
<evidence type="ECO:0000313" key="3">
    <source>
        <dbReference type="Proteomes" id="UP000275267"/>
    </source>
</evidence>
<proteinExistence type="predicted"/>
<keyword evidence="3" id="KW-1185">Reference proteome</keyword>
<protein>
    <submittedName>
        <fullName evidence="2">Uncharacterized protein</fullName>
    </submittedName>
</protein>